<evidence type="ECO:0000256" key="2">
    <source>
        <dbReference type="SAM" id="Phobius"/>
    </source>
</evidence>
<evidence type="ECO:0000313" key="3">
    <source>
        <dbReference type="EMBL" id="GIL62752.1"/>
    </source>
</evidence>
<keyword evidence="4" id="KW-1185">Reference proteome</keyword>
<evidence type="ECO:0000313" key="4">
    <source>
        <dbReference type="Proteomes" id="UP000747399"/>
    </source>
</evidence>
<keyword evidence="2" id="KW-0472">Membrane</keyword>
<proteinExistence type="predicted"/>
<keyword evidence="2" id="KW-1133">Transmembrane helix</keyword>
<name>A0A8J4F9K3_9CHLO</name>
<feature type="transmembrane region" description="Helical" evidence="2">
    <location>
        <begin position="90"/>
        <end position="109"/>
    </location>
</feature>
<keyword evidence="2" id="KW-0812">Transmembrane</keyword>
<gene>
    <name evidence="3" type="ORF">Vafri_16927</name>
</gene>
<evidence type="ECO:0000256" key="1">
    <source>
        <dbReference type="SAM" id="MobiDB-lite"/>
    </source>
</evidence>
<feature type="region of interest" description="Disordered" evidence="1">
    <location>
        <begin position="33"/>
        <end position="52"/>
    </location>
</feature>
<reference evidence="3" key="1">
    <citation type="journal article" date="2021" name="Proc. Natl. Acad. Sci. U.S.A.">
        <title>Three genomes in the algal genus Volvox reveal the fate of a haploid sex-determining region after a transition to homothallism.</title>
        <authorList>
            <person name="Yamamoto K."/>
            <person name="Hamaji T."/>
            <person name="Kawai-Toyooka H."/>
            <person name="Matsuzaki R."/>
            <person name="Takahashi F."/>
            <person name="Nishimura Y."/>
            <person name="Kawachi M."/>
            <person name="Noguchi H."/>
            <person name="Minakuchi Y."/>
            <person name="Umen J.G."/>
            <person name="Toyoda A."/>
            <person name="Nozaki H."/>
        </authorList>
    </citation>
    <scope>NUCLEOTIDE SEQUENCE</scope>
    <source>
        <strain evidence="3">NIES-3780</strain>
    </source>
</reference>
<accession>A0A8J4F9K3</accession>
<comment type="caution">
    <text evidence="3">The sequence shown here is derived from an EMBL/GenBank/DDBJ whole genome shotgun (WGS) entry which is preliminary data.</text>
</comment>
<sequence length="110" mass="11233">MEMLERRRSGLSNPRRYPPPFAIAAAAALAAAAPRGSGDETPSESTSAAAPPLTAMVEATRATAGSLGKVPALTLCERLVRVSKNPNSPVLLRILAAAAAAAVMGLLGWL</sequence>
<organism evidence="3 4">
    <name type="scientific">Volvox africanus</name>
    <dbReference type="NCBI Taxonomy" id="51714"/>
    <lineage>
        <taxon>Eukaryota</taxon>
        <taxon>Viridiplantae</taxon>
        <taxon>Chlorophyta</taxon>
        <taxon>core chlorophytes</taxon>
        <taxon>Chlorophyceae</taxon>
        <taxon>CS clade</taxon>
        <taxon>Chlamydomonadales</taxon>
        <taxon>Volvocaceae</taxon>
        <taxon>Volvox</taxon>
    </lineage>
</organism>
<protein>
    <submittedName>
        <fullName evidence="3">Uncharacterized protein</fullName>
    </submittedName>
</protein>
<dbReference type="EMBL" id="BNCO01000053">
    <property type="protein sequence ID" value="GIL62752.1"/>
    <property type="molecule type" value="Genomic_DNA"/>
</dbReference>
<dbReference type="AlphaFoldDB" id="A0A8J4F9K3"/>
<dbReference type="Proteomes" id="UP000747399">
    <property type="component" value="Unassembled WGS sequence"/>
</dbReference>